<comment type="similarity">
    <text evidence="2">Belongs to the transpeptidase family.</text>
</comment>
<evidence type="ECO:0000256" key="1">
    <source>
        <dbReference type="ARBA" id="ARBA00004370"/>
    </source>
</evidence>
<accession>A0A7H1SBY6</accession>
<sequence>MGNVRWVLALISFLAITLFSCSKPPSPHDALKTYTSYWTKQQFAKMYDMLSEETKKTVGKEQFVDRYKKIYGDIQVSHLSVAPVPVQTDKKDGDKTEISLPFSVKMDTVAGPVQFRHEAKLVKEQSNDKEQWRIKWDPSYIFPQLGPNDKVRLNITPGKRGEIIDRNGQPLAMNGTAYEIGVIPGQMGDNAETIKQKLASLLGVSPEIITEKLNAPWVRPDYFVPIQKVSKTDKRVEEARRIQAVAVKETPEREYPLGAAAAHLVGYVGTITKEEWEAKKDEGYSPTSRIGKRGLEELWEGRLRAHDGARLYIEKADGSTVTIAETKPRDGETIAVTIDAKVQQAIYREMKGRAGTAAAIHPQTGEILALVSSPSFDPNRFVLGLSSSEYAKWQNDPLRPLVNRFAATYAPGSAIKPIIAAIALEQGAITPKETKTIHGRRWQPDRSWGNYFITRVHDGPERVDLTKALVYSDNIYFAMAGLELGPERMESGLRSFGFGEKPPFPYPIPASRFSNSGSLKTGPQLADTAYGQGEMQMSILHLAAAYTPFVTGGDLLQPVLEKGQPKTVWKQGVISSQTAAIVAGDLVRVVADPNGTAHDAYIKSIPLAGKTGTAELKQEKGTQGKENGLFVAYPADRRDLLLALLIEGVENDGGSRYAVNAAKRIFTSLR</sequence>
<dbReference type="GO" id="GO:0071555">
    <property type="term" value="P:cell wall organization"/>
    <property type="evidence" value="ECO:0007669"/>
    <property type="project" value="TreeGrafter"/>
</dbReference>
<dbReference type="InterPro" id="IPR007887">
    <property type="entry name" value="MecA_N"/>
</dbReference>
<evidence type="ECO:0000313" key="9">
    <source>
        <dbReference type="Proteomes" id="UP000516388"/>
    </source>
</evidence>
<dbReference type="RefSeq" id="WP_015373962.1">
    <property type="nucleotide sequence ID" value="NZ_CP061470.1"/>
</dbReference>
<dbReference type="SUPFAM" id="SSF56601">
    <property type="entry name" value="beta-lactamase/transpeptidase-like"/>
    <property type="match status" value="1"/>
</dbReference>
<dbReference type="Gene3D" id="3.30.1390.30">
    <property type="entry name" value="Penicillin-binding protein 2a, domain 3"/>
    <property type="match status" value="1"/>
</dbReference>
<feature type="domain" description="Penicillin-binding protein dimerisation" evidence="6">
    <location>
        <begin position="156"/>
        <end position="320"/>
    </location>
</feature>
<keyword evidence="9" id="KW-1185">Reference proteome</keyword>
<evidence type="ECO:0000256" key="3">
    <source>
        <dbReference type="ARBA" id="ARBA00023136"/>
    </source>
</evidence>
<comment type="subcellular location">
    <subcellularLocation>
        <location evidence="1">Membrane</location>
    </subcellularLocation>
</comment>
<dbReference type="InterPro" id="IPR005311">
    <property type="entry name" value="PBP_dimer"/>
</dbReference>
<feature type="signal peptide" evidence="4">
    <location>
        <begin position="1"/>
        <end position="22"/>
    </location>
</feature>
<name>A0A7H1SBY6_9BACL</name>
<proteinExistence type="inferred from homology"/>
<gene>
    <name evidence="8" type="ORF">IC807_15975</name>
</gene>
<dbReference type="AlphaFoldDB" id="A0A7H1SBY6"/>
<dbReference type="InterPro" id="IPR032710">
    <property type="entry name" value="NTF2-like_dom_sf"/>
</dbReference>
<organism evidence="8 9">
    <name type="scientific">Geobacillus zalihae</name>
    <dbReference type="NCBI Taxonomy" id="213419"/>
    <lineage>
        <taxon>Bacteria</taxon>
        <taxon>Bacillati</taxon>
        <taxon>Bacillota</taxon>
        <taxon>Bacilli</taxon>
        <taxon>Bacillales</taxon>
        <taxon>Anoxybacillaceae</taxon>
        <taxon>Geobacillus</taxon>
    </lineage>
</organism>
<evidence type="ECO:0000259" key="7">
    <source>
        <dbReference type="Pfam" id="PF05223"/>
    </source>
</evidence>
<dbReference type="GO" id="GO:0009252">
    <property type="term" value="P:peptidoglycan biosynthetic process"/>
    <property type="evidence" value="ECO:0007669"/>
    <property type="project" value="UniProtKB-UniPathway"/>
</dbReference>
<evidence type="ECO:0000256" key="2">
    <source>
        <dbReference type="ARBA" id="ARBA00007171"/>
    </source>
</evidence>
<dbReference type="InterPro" id="IPR012338">
    <property type="entry name" value="Beta-lactam/transpept-like"/>
</dbReference>
<feature type="domain" description="Penicillin-binding protein transpeptidase" evidence="5">
    <location>
        <begin position="355"/>
        <end position="666"/>
    </location>
</feature>
<evidence type="ECO:0000256" key="4">
    <source>
        <dbReference type="SAM" id="SignalP"/>
    </source>
</evidence>
<dbReference type="Pfam" id="PF05223">
    <property type="entry name" value="MecA_N"/>
    <property type="match status" value="1"/>
</dbReference>
<dbReference type="Gene3D" id="3.90.1310.10">
    <property type="entry name" value="Penicillin-binding protein 2a (Domain 2)"/>
    <property type="match status" value="1"/>
</dbReference>
<dbReference type="Proteomes" id="UP000516388">
    <property type="component" value="Chromosome"/>
</dbReference>
<dbReference type="SUPFAM" id="SSF54427">
    <property type="entry name" value="NTF2-like"/>
    <property type="match status" value="1"/>
</dbReference>
<dbReference type="PANTHER" id="PTHR30627:SF25">
    <property type="entry name" value="PENICILLIN-BINDING PROTEIN 3"/>
    <property type="match status" value="1"/>
</dbReference>
<dbReference type="KEGG" id="gza:IC807_15975"/>
<dbReference type="Gene3D" id="3.40.710.10">
    <property type="entry name" value="DD-peptidase/beta-lactamase superfamily"/>
    <property type="match status" value="1"/>
</dbReference>
<dbReference type="PANTHER" id="PTHR30627">
    <property type="entry name" value="PEPTIDOGLYCAN D,D-TRANSPEPTIDASE"/>
    <property type="match status" value="1"/>
</dbReference>
<dbReference type="UniPathway" id="UPA00219"/>
<dbReference type="GO" id="GO:0046677">
    <property type="term" value="P:response to antibiotic"/>
    <property type="evidence" value="ECO:0007669"/>
    <property type="project" value="InterPro"/>
</dbReference>
<keyword evidence="4" id="KW-0732">Signal</keyword>
<dbReference type="InterPro" id="IPR050515">
    <property type="entry name" value="Beta-lactam/transpept"/>
</dbReference>
<dbReference type="Gene3D" id="3.10.450.100">
    <property type="entry name" value="NTF2-like, domain 1"/>
    <property type="match status" value="1"/>
</dbReference>
<feature type="domain" description="NTF2-like N-terminal transpeptidase" evidence="7">
    <location>
        <begin position="26"/>
        <end position="149"/>
    </location>
</feature>
<evidence type="ECO:0000313" key="8">
    <source>
        <dbReference type="EMBL" id="QNU17824.1"/>
    </source>
</evidence>
<dbReference type="PROSITE" id="PS51257">
    <property type="entry name" value="PROKAR_LIPOPROTEIN"/>
    <property type="match status" value="1"/>
</dbReference>
<dbReference type="GO" id="GO:0005886">
    <property type="term" value="C:plasma membrane"/>
    <property type="evidence" value="ECO:0007669"/>
    <property type="project" value="TreeGrafter"/>
</dbReference>
<protein>
    <submittedName>
        <fullName evidence="8">Penicillin-binding transpeptidase domain-containing protein</fullName>
    </submittedName>
</protein>
<dbReference type="EMBL" id="CP061470">
    <property type="protein sequence ID" value="QNU17824.1"/>
    <property type="molecule type" value="Genomic_DNA"/>
</dbReference>
<feature type="chain" id="PRO_5038712612" evidence="4">
    <location>
        <begin position="23"/>
        <end position="670"/>
    </location>
</feature>
<dbReference type="Pfam" id="PF03717">
    <property type="entry name" value="PBP_dimer"/>
    <property type="match status" value="1"/>
</dbReference>
<dbReference type="SUPFAM" id="SSF56519">
    <property type="entry name" value="Penicillin binding protein dimerisation domain"/>
    <property type="match status" value="1"/>
</dbReference>
<evidence type="ECO:0000259" key="6">
    <source>
        <dbReference type="Pfam" id="PF03717"/>
    </source>
</evidence>
<keyword evidence="3" id="KW-0472">Membrane</keyword>
<dbReference type="GO" id="GO:0071972">
    <property type="term" value="F:peptidoglycan L,D-transpeptidase activity"/>
    <property type="evidence" value="ECO:0007669"/>
    <property type="project" value="TreeGrafter"/>
</dbReference>
<reference evidence="8 9" key="1">
    <citation type="submission" date="2020-09" db="EMBL/GenBank/DDBJ databases">
        <title>Complete Geobacillus genomes through the use of hybrid genome assembly.</title>
        <authorList>
            <person name="Vera D.L."/>
            <person name="Venkateswaran K."/>
            <person name="Singh N.K."/>
            <person name="Landry K."/>
        </authorList>
    </citation>
    <scope>NUCLEOTIDE SEQUENCE [LARGE SCALE GENOMIC DNA]</scope>
    <source>
        <strain evidence="8 9">SURF-189</strain>
    </source>
</reference>
<dbReference type="Pfam" id="PF00905">
    <property type="entry name" value="Transpeptidase"/>
    <property type="match status" value="1"/>
</dbReference>
<dbReference type="GO" id="GO:0008658">
    <property type="term" value="F:penicillin binding"/>
    <property type="evidence" value="ECO:0007669"/>
    <property type="project" value="InterPro"/>
</dbReference>
<dbReference type="InterPro" id="IPR036138">
    <property type="entry name" value="PBP_dimer_sf"/>
</dbReference>
<evidence type="ECO:0000259" key="5">
    <source>
        <dbReference type="Pfam" id="PF00905"/>
    </source>
</evidence>
<dbReference type="InterPro" id="IPR001460">
    <property type="entry name" value="PCN-bd_Tpept"/>
</dbReference>